<dbReference type="GO" id="GO:0030691">
    <property type="term" value="C:Noc2p-Noc3p complex"/>
    <property type="evidence" value="ECO:0007669"/>
    <property type="project" value="TreeGrafter"/>
</dbReference>
<evidence type="ECO:0000313" key="5">
    <source>
        <dbReference type="EMBL" id="KAK6520200.1"/>
    </source>
</evidence>
<dbReference type="AlphaFoldDB" id="A0AAN8S4A2"/>
<feature type="compositionally biased region" description="Basic residues" evidence="4">
    <location>
        <begin position="24"/>
        <end position="38"/>
    </location>
</feature>
<feature type="compositionally biased region" description="Basic and acidic residues" evidence="4">
    <location>
        <begin position="703"/>
        <end position="724"/>
    </location>
</feature>
<feature type="compositionally biased region" description="Acidic residues" evidence="4">
    <location>
        <begin position="738"/>
        <end position="764"/>
    </location>
</feature>
<gene>
    <name evidence="5" type="primary">NOC2</name>
    <name evidence="5" type="ORF">TWF506_000483</name>
</gene>
<dbReference type="GO" id="GO:0030690">
    <property type="term" value="C:Noc1p-Noc2p complex"/>
    <property type="evidence" value="ECO:0007669"/>
    <property type="project" value="TreeGrafter"/>
</dbReference>
<sequence>MAKSKATKKFEKNKLTKVLEQRKAVKKIKQRVNTSKKRKTEDREYYNDEQASDDEGAEKKKQKKPKGASATDGELFENMSVEQFFQGGFEVPSQPAKESKKKEKSGKRKRDEAEGEAAAEEGPDSDGEGSDTIEGHKDQLAALAEKDPEFFKYLQENDSELLDFKMAEQDDLSAISDLEDDDEEEAPTKKSKKGKAVNDGTSKIVKKAQIEQWEKSLKEQNSLRATREVVLAFRAAAHVGEAEEKNFKYSIANPDVYHDLLVLALKRIPEVLNHHLPVKELPSGKIRISTDSAKFKTLTTLLKSHSSSLLHLLSNLTDSSTTKLVLNSTLGLIPYLLSFRRFLRDFVKQVVEIWSSPSTEDSARVTAYLVLRKLVVIGDSTLQEACLKAAYNGLLKGCRGTTTHTLPSINLMKNGGIDLFGVDEDLSYMLGFGYIRQLAVHLRNSITNNSKESYKQVYNWQYVHSLDFWSRVLATHCDGLKQAEKGKQSPLHPLIYPLVQVTLGAARLIPTAQYFPLRLHLVRSLIRLSRHTGVYIPLASIILEILTSNEMKKAPKASTLKPLVFATIIRVPKSYLRTRVLQDGVGDQVVEVLSEYFVLWATSVAFPELIVPPVMIVRKYLKKASAPGTGNKNVRFNNALAGLVTRLESNAKWIEEKRRDVNFGPGRMDEVMGFSKGLEWEKSPLGVYVITQRNVREEKRKNLEEAKKEEERREKKAKEKESGKAKSNKGKKTKQVAEEEESDEDVSDDDDEESLQFESDDDDE</sequence>
<keyword evidence="3" id="KW-0539">Nucleus</keyword>
<dbReference type="PANTHER" id="PTHR12687:SF4">
    <property type="entry name" value="NUCLEOLAR COMPLEX PROTEIN 2 HOMOLOG"/>
    <property type="match status" value="1"/>
</dbReference>
<feature type="region of interest" description="Disordered" evidence="4">
    <location>
        <begin position="176"/>
        <end position="198"/>
    </location>
</feature>
<evidence type="ECO:0000256" key="1">
    <source>
        <dbReference type="ARBA" id="ARBA00004123"/>
    </source>
</evidence>
<protein>
    <submittedName>
        <fullName evidence="5">Nucleolar Complex 2 protein</fullName>
    </submittedName>
</protein>
<dbReference type="GO" id="GO:0005730">
    <property type="term" value="C:nucleolus"/>
    <property type="evidence" value="ECO:0007669"/>
    <property type="project" value="TreeGrafter"/>
</dbReference>
<dbReference type="Proteomes" id="UP001307849">
    <property type="component" value="Unassembled WGS sequence"/>
</dbReference>
<dbReference type="EMBL" id="JAVHJM010000001">
    <property type="protein sequence ID" value="KAK6520200.1"/>
    <property type="molecule type" value="Genomic_DNA"/>
</dbReference>
<comment type="caution">
    <text evidence="5">The sequence shown here is derived from an EMBL/GenBank/DDBJ whole genome shotgun (WGS) entry which is preliminary data.</text>
</comment>
<evidence type="ECO:0000256" key="4">
    <source>
        <dbReference type="SAM" id="MobiDB-lite"/>
    </source>
</evidence>
<organism evidence="5 6">
    <name type="scientific">Arthrobotrys conoides</name>
    <dbReference type="NCBI Taxonomy" id="74498"/>
    <lineage>
        <taxon>Eukaryota</taxon>
        <taxon>Fungi</taxon>
        <taxon>Dikarya</taxon>
        <taxon>Ascomycota</taxon>
        <taxon>Pezizomycotina</taxon>
        <taxon>Orbiliomycetes</taxon>
        <taxon>Orbiliales</taxon>
        <taxon>Orbiliaceae</taxon>
        <taxon>Arthrobotrys</taxon>
    </lineage>
</organism>
<evidence type="ECO:0000256" key="2">
    <source>
        <dbReference type="ARBA" id="ARBA00005907"/>
    </source>
</evidence>
<dbReference type="PANTHER" id="PTHR12687">
    <property type="entry name" value="NUCLEOLAR COMPLEX 2 AND RAD4-RELATED"/>
    <property type="match status" value="1"/>
</dbReference>
<comment type="subcellular location">
    <subcellularLocation>
        <location evidence="1">Nucleus</location>
    </subcellularLocation>
</comment>
<feature type="region of interest" description="Disordered" evidence="4">
    <location>
        <begin position="22"/>
        <end position="142"/>
    </location>
</feature>
<evidence type="ECO:0000313" key="6">
    <source>
        <dbReference type="Proteomes" id="UP001307849"/>
    </source>
</evidence>
<comment type="similarity">
    <text evidence="2">Belongs to the NOC2 family.</text>
</comment>
<evidence type="ECO:0000256" key="3">
    <source>
        <dbReference type="ARBA" id="ARBA00023242"/>
    </source>
</evidence>
<feature type="compositionally biased region" description="Acidic residues" evidence="4">
    <location>
        <begin position="113"/>
        <end position="131"/>
    </location>
</feature>
<feature type="compositionally biased region" description="Basic and acidic residues" evidence="4">
    <location>
        <begin position="133"/>
        <end position="142"/>
    </location>
</feature>
<reference evidence="5 6" key="1">
    <citation type="submission" date="2019-10" db="EMBL/GenBank/DDBJ databases">
        <authorList>
            <person name="Palmer J.M."/>
        </authorList>
    </citation>
    <scope>NUCLEOTIDE SEQUENCE [LARGE SCALE GENOMIC DNA]</scope>
    <source>
        <strain evidence="5 6">TWF506</strain>
    </source>
</reference>
<name>A0AAN8S4A2_9PEZI</name>
<feature type="region of interest" description="Disordered" evidence="4">
    <location>
        <begin position="703"/>
        <end position="764"/>
    </location>
</feature>
<dbReference type="InterPro" id="IPR005343">
    <property type="entry name" value="Noc2"/>
</dbReference>
<accession>A0AAN8S4A2</accession>
<dbReference type="Pfam" id="PF03715">
    <property type="entry name" value="Noc2"/>
    <property type="match status" value="1"/>
</dbReference>
<dbReference type="GO" id="GO:0042273">
    <property type="term" value="P:ribosomal large subunit biogenesis"/>
    <property type="evidence" value="ECO:0007669"/>
    <property type="project" value="TreeGrafter"/>
</dbReference>
<dbReference type="GO" id="GO:0005654">
    <property type="term" value="C:nucleoplasm"/>
    <property type="evidence" value="ECO:0007669"/>
    <property type="project" value="TreeGrafter"/>
</dbReference>
<proteinExistence type="inferred from homology"/>
<keyword evidence="6" id="KW-1185">Reference proteome</keyword>